<dbReference type="Gene3D" id="3.40.50.2000">
    <property type="entry name" value="Glycogen Phosphorylase B"/>
    <property type="match status" value="1"/>
</dbReference>
<comment type="caution">
    <text evidence="3">The sequence shown here is derived from an EMBL/GenBank/DDBJ whole genome shotgun (WGS) entry which is preliminary data.</text>
</comment>
<feature type="transmembrane region" description="Helical" evidence="2">
    <location>
        <begin position="864"/>
        <end position="888"/>
    </location>
</feature>
<feature type="transmembrane region" description="Helical" evidence="2">
    <location>
        <begin position="1274"/>
        <end position="1293"/>
    </location>
</feature>
<gene>
    <name evidence="3" type="ORF">LTR84_011049</name>
</gene>
<organism evidence="3 4">
    <name type="scientific">Exophiala bonariae</name>
    <dbReference type="NCBI Taxonomy" id="1690606"/>
    <lineage>
        <taxon>Eukaryota</taxon>
        <taxon>Fungi</taxon>
        <taxon>Dikarya</taxon>
        <taxon>Ascomycota</taxon>
        <taxon>Pezizomycotina</taxon>
        <taxon>Eurotiomycetes</taxon>
        <taxon>Chaetothyriomycetidae</taxon>
        <taxon>Chaetothyriales</taxon>
        <taxon>Herpotrichiellaceae</taxon>
        <taxon>Exophiala</taxon>
    </lineage>
</organism>
<dbReference type="Proteomes" id="UP001358417">
    <property type="component" value="Unassembled WGS sequence"/>
</dbReference>
<feature type="transmembrane region" description="Helical" evidence="2">
    <location>
        <begin position="1329"/>
        <end position="1348"/>
    </location>
</feature>
<keyword evidence="2" id="KW-0812">Transmembrane</keyword>
<dbReference type="PANTHER" id="PTHR12526">
    <property type="entry name" value="GLYCOSYLTRANSFERASE"/>
    <property type="match status" value="1"/>
</dbReference>
<proteinExistence type="predicted"/>
<evidence type="ECO:0000256" key="1">
    <source>
        <dbReference type="SAM" id="MobiDB-lite"/>
    </source>
</evidence>
<feature type="transmembrane region" description="Helical" evidence="2">
    <location>
        <begin position="1246"/>
        <end position="1268"/>
    </location>
</feature>
<sequence length="2936" mass="330758">MALILSPHILEGSSLLTFWWQYALLSLAGGATIVGGVYLLIAFVSCLLRHKRARQTPDVVSEAAKAQLVDVQNLLIPHRKAQRLIKPSSFVVFLGDFSTPPTQAELSLLSEAELIILDPFRDGVDKAVGNVHVQGQAFFARLSFQDLLEPNTKNDAVIGFLIRYVRQNLGRSTFTGVVLAGWETVLSPAYLIEALDLLKAASFGVLLEVSPPTFLPPAGLPPTTSCNGIIIRNASILPDGRHRDYFEMQTLQSTIRQSVRESCLRDFAILSWETVEEGVEISNAVLKRAIQWANFYNITPWIATESALCDASQNLLVQEPIGAFDWLKDDRVIKFHTSWKETRTISCHKTTNTGASWNAITEIFPETYDFQLSRIRNPEIVAIVEPHALSTSSNRPHTPAFNDLGNSSCDNQSATHLGCYPVGSGVSALAFAEVVHAQIRLRELGLLHSMDEQTITNLGISYRKFCDRQLIRMSKTFPQAIKSLKKFLTISNDKTLTISLGLSPGFTHASGARFWAVWHRTLTGVEIFLSKDVQGTASTILYTFLLSEGVPQELAFDVEVTFCEWLQERECKSILPQRILQDVDNATPEELLSLLYSHEKEHKGKPPFERIADYAKEVLLETPSRQQFNQLASIDFMKGLVNAEELIRARFVWYEDHGIAHPDIDSALRVYITVNEKLLNLLRSRREEELTKINTALGVILGNGDIDAWADLLGLFVFCSMKKAAIEEIYLEVTDRNPLLNDQADQAAVFSESFALGSRCETYFDINPSEFGQILSNRFRETYADKQPPLWNNGAPDYATVLGGAQIDVDIYHKPKSLPHAQRFTFLSVFALPAIVDVALLSTIGRGLYLSAFMNFQHQLSATMALMISLILSGGTGTWIAHGGTYYLGSMAFSAMNMFVLTRFIAGMSLALITGITGLVILSIVRGSSAGLVFFFYLLGFTSYLNLFAAISCYQFPGTAFLSGRKQVFACLPILILSPIITTWSGHDIFVYSMVLFILNVALAMSLARTAAGWATWFLNVKRISDAEVRKWYIMTKAKGNTKRLNMLSDPAALKISREALLEDVHAELSKSPFSKRSPDKLVAQLAADHESTKFLLDWYCRYADVPRPVPFSSSWNIQMKVAQTTLIELQKGSRLHSSFAHWRQAGQEVGCGLLYFFVALLDKWIDLLCGTPLVGLSASLNDQNRIAVGLGLVYYLIGAVLIDIKAADLNTAGDPEDLRGIHNMNELREHQKQEIRLRRGQYTRVWLKFVALNCWSLAVTTFLIWITNSRLESVITFLVYVFAYTGLIWFQFTKIFSGPDALKPLATGILLGLPVGLGLRLGLPNFRYGSIIALAIATWTAAISCLWKARIFLPQAPKLLLEHSTVYHAHAFPWSDNFLSTQELADLHAISEHASMNSGYRVLVSNSPGAEVQRLLLRLRSTETQNNSFPDYNEMADIALRAWESGQIEIHLIPRSILGPDMLALGCKMQDKVKLFIGIQSSKESLVDIPDQPHFIAELLFQEVAMSYFEIGSHHAWLSTKLITGELPLAVRVMTMEEASNSKILAWAKTEILKQRCLGISCDKEWDSMPSIVRRFVLLYSLGQLDSTNLEYTEVSRYLNLPFDDMLKVHIARCTLYEEIISQILLVVNHKRRSVDRFDHPSPKPMKTTLAQQDGSGRSSFDWCRRKLLSLCKYSVVAILAEPEWQREFDSATRLFPAVVRVPVFYICNFLWEFARWGQIVGLSLFAPAARPAIRKLWHDTKGTTVSYHRDRILVRNAREITTAFKRPDSTGGYMLYHYTGEHKLEPQTSPVLISTYSANGELQGKVEVENGDRTNKFLYEYGAPPHCSRFGRSQKRIPISRRCIQGPRTLETICYDAKGLVTGGSYMTEFNMVKFKLEYRRHAKFATDLLRAEFSMPHISCKVEWCAPPRRNSEGLDRWIPSANVTRASFMQGPDFYESKWTYDHKLHAKIQTRLNGRKVETPPLIEHDWLGLLKKPSHDTFANEDLMLHATYWNTNLVARTMGLSNHVVPISTTAARTMLWKQWKANPDFDGVLTRWLDERLLRSDKVLLPYWTYRNRGDLRAAHKYLMDHFDAIRASVDLNPQISGWTPLAIKMGDLQRFGTGGDSTSLTTTGKVEDDTDNVLHVFAADYGTWPNEGGGVSACRRDLVDSLDTIRWHMVCESANDFGTPKHQTELNVQSLKVIPLWGLDFLTPTHGMFENRLHSEVDMIHSSASDRDIRKHFIPALTALVKGSRTENLSIEDVKQTTRALINLNDYFSEKRYWGEVWRSDITKEAWRSLWLTNVMSNTRPTTEWLDTELPTLAGFDCALEMWLRYLFIFSIKVPDKMPIVYQASHHSVSAAYGIICKLKRGCQLQIWDHAIAWREATICLSSTLCKLPPFVRNSLMGLLRLTSVLVLHHADVILPCADFFNPGWEIEIGTCSGKLEHRNKFKRKISPVVNGIADAEKFKPVKEIKTKHPTVTMLSHLWFSKDLKNAILAADIIVNEWGFKDFKLDVYGSIEKAPIYSTECQELIASKSLRDYVKLCGTADPLHVLEQTWVFLNSSLSEGLPLALGEAALTGAPVVCTDVGASLRVLSDPEDSSLYSAVVAPNDARALARGQIKLLAMLDEFGRQVGEGDAPAMPFTPTAADVEWITARMYEKSDQRRKLGIMTRKIVQKSFGGDRYLREHEQMLWIGKLSSQMQGRAHLQVSDDPAHILHWLSLSNALRREQKTYPTATHRRTSSTLSLNLSYMLEGDDISLDDLEPGYGRADSFSDVELSRTPFTLWEAQPPEDFRESAYRNLPPSGRSTPKQHTPMRSASPRLRSPSPRLRSPSPRLRTPSPHQQRDRDRKRETVGHHQNDDIEDVLSVAQSLVAKPSSRCASPQQRGRMPDTIGYHLKEDVEDVEDLLSFARLLAAKRSTTPEVGGSRNNPVFYREIKSQTQINKTYFT</sequence>
<accession>A0AAV9NJM9</accession>
<keyword evidence="2" id="KW-0472">Membrane</keyword>
<name>A0AAV9NJM9_9EURO</name>
<feature type="compositionally biased region" description="Basic and acidic residues" evidence="1">
    <location>
        <begin position="2830"/>
        <end position="2847"/>
    </location>
</feature>
<feature type="region of interest" description="Disordered" evidence="1">
    <location>
        <begin position="2773"/>
        <end position="2849"/>
    </location>
</feature>
<evidence type="ECO:0008006" key="5">
    <source>
        <dbReference type="Google" id="ProtNLM"/>
    </source>
</evidence>
<feature type="transmembrane region" description="Helical" evidence="2">
    <location>
        <begin position="824"/>
        <end position="844"/>
    </location>
</feature>
<feature type="transmembrane region" description="Helical" evidence="2">
    <location>
        <begin position="20"/>
        <end position="48"/>
    </location>
</feature>
<feature type="transmembrane region" description="Helical" evidence="2">
    <location>
        <begin position="931"/>
        <end position="956"/>
    </location>
</feature>
<evidence type="ECO:0000313" key="4">
    <source>
        <dbReference type="Proteomes" id="UP001358417"/>
    </source>
</evidence>
<feature type="transmembrane region" description="Helical" evidence="2">
    <location>
        <begin position="990"/>
        <end position="1008"/>
    </location>
</feature>
<feature type="transmembrane region" description="Helical" evidence="2">
    <location>
        <begin position="968"/>
        <end position="984"/>
    </location>
</feature>
<feature type="transmembrane region" description="Helical" evidence="2">
    <location>
        <begin position="900"/>
        <end position="925"/>
    </location>
</feature>
<dbReference type="EMBL" id="JAVRRD010000005">
    <property type="protein sequence ID" value="KAK5058785.1"/>
    <property type="molecule type" value="Genomic_DNA"/>
</dbReference>
<dbReference type="PANTHER" id="PTHR12526:SF630">
    <property type="entry name" value="GLYCOSYLTRANSFERASE"/>
    <property type="match status" value="1"/>
</dbReference>
<dbReference type="GeneID" id="89979203"/>
<evidence type="ECO:0000313" key="3">
    <source>
        <dbReference type="EMBL" id="KAK5058785.1"/>
    </source>
</evidence>
<dbReference type="RefSeq" id="XP_064709308.1">
    <property type="nucleotide sequence ID" value="XM_064854582.1"/>
</dbReference>
<feature type="transmembrane region" description="Helical" evidence="2">
    <location>
        <begin position="1305"/>
        <end position="1323"/>
    </location>
</feature>
<keyword evidence="4" id="KW-1185">Reference proteome</keyword>
<evidence type="ECO:0000256" key="2">
    <source>
        <dbReference type="SAM" id="Phobius"/>
    </source>
</evidence>
<reference evidence="3 4" key="1">
    <citation type="submission" date="2023-08" db="EMBL/GenBank/DDBJ databases">
        <title>Black Yeasts Isolated from many extreme environments.</title>
        <authorList>
            <person name="Coleine C."/>
            <person name="Stajich J.E."/>
            <person name="Selbmann L."/>
        </authorList>
    </citation>
    <scope>NUCLEOTIDE SEQUENCE [LARGE SCALE GENOMIC DNA]</scope>
    <source>
        <strain evidence="3 4">CCFEE 5792</strain>
    </source>
</reference>
<feature type="compositionally biased region" description="Low complexity" evidence="1">
    <location>
        <begin position="2803"/>
        <end position="2828"/>
    </location>
</feature>
<keyword evidence="2" id="KW-1133">Transmembrane helix</keyword>
<dbReference type="SUPFAM" id="SSF53756">
    <property type="entry name" value="UDP-Glycosyltransferase/glycogen phosphorylase"/>
    <property type="match status" value="1"/>
</dbReference>
<protein>
    <recommendedName>
        <fullName evidence="5">Glycosyl transferase family 1 domain-containing protein</fullName>
    </recommendedName>
</protein>
<dbReference type="Pfam" id="PF13692">
    <property type="entry name" value="Glyco_trans_1_4"/>
    <property type="match status" value="1"/>
</dbReference>